<dbReference type="Proteomes" id="UP001189429">
    <property type="component" value="Unassembled WGS sequence"/>
</dbReference>
<dbReference type="SUPFAM" id="SSF56672">
    <property type="entry name" value="DNA/RNA polymerases"/>
    <property type="match status" value="1"/>
</dbReference>
<evidence type="ECO:0000313" key="3">
    <source>
        <dbReference type="Proteomes" id="UP001189429"/>
    </source>
</evidence>
<feature type="compositionally biased region" description="Gly residues" evidence="1">
    <location>
        <begin position="308"/>
        <end position="318"/>
    </location>
</feature>
<dbReference type="InterPro" id="IPR052055">
    <property type="entry name" value="Hepadnavirus_pol/RT"/>
</dbReference>
<feature type="region of interest" description="Disordered" evidence="1">
    <location>
        <begin position="299"/>
        <end position="331"/>
    </location>
</feature>
<comment type="caution">
    <text evidence="2">The sequence shown here is derived from an EMBL/GenBank/DDBJ whole genome shotgun (WGS) entry which is preliminary data.</text>
</comment>
<organism evidence="2 3">
    <name type="scientific">Prorocentrum cordatum</name>
    <dbReference type="NCBI Taxonomy" id="2364126"/>
    <lineage>
        <taxon>Eukaryota</taxon>
        <taxon>Sar</taxon>
        <taxon>Alveolata</taxon>
        <taxon>Dinophyceae</taxon>
        <taxon>Prorocentrales</taxon>
        <taxon>Prorocentraceae</taxon>
        <taxon>Prorocentrum</taxon>
    </lineage>
</organism>
<reference evidence="2" key="1">
    <citation type="submission" date="2023-10" db="EMBL/GenBank/DDBJ databases">
        <authorList>
            <person name="Chen Y."/>
            <person name="Shah S."/>
            <person name="Dougan E. K."/>
            <person name="Thang M."/>
            <person name="Chan C."/>
        </authorList>
    </citation>
    <scope>NUCLEOTIDE SEQUENCE [LARGE SCALE GENOMIC DNA]</scope>
</reference>
<dbReference type="InterPro" id="IPR043502">
    <property type="entry name" value="DNA/RNA_pol_sf"/>
</dbReference>
<dbReference type="PANTHER" id="PTHR33050">
    <property type="entry name" value="REVERSE TRANSCRIPTASE DOMAIN-CONTAINING PROTEIN"/>
    <property type="match status" value="1"/>
</dbReference>
<evidence type="ECO:0000256" key="1">
    <source>
        <dbReference type="SAM" id="MobiDB-lite"/>
    </source>
</evidence>
<protein>
    <submittedName>
        <fullName evidence="2">Uncharacterized protein</fullName>
    </submittedName>
</protein>
<name>A0ABN9PCR9_9DINO</name>
<sequence length="1584" mass="172663">MRRGGAAAAAAPAAGGGGAGAAPAPAGAALAAGVVAPARPPVLAGGAGGAVPAPVVNWRVAQEWRGYHYGDVISPPAVSAGTGTPARGVAPFADGSSFFVEWDTVGDESDSADQAVAPGCLLLSVRLDRAGRPFRTLERPVEGGRQELLSDVIAPRTTKWGLEHLACEGRPLEPHFAHGKKRRGLRDTQWGMEEYARGISYLEALLQHDQVDASHVLSAEEMPRRLQTIEYCYCDKRRERTAGSPGGRPPADERAAFGATARAAPRLRVSPAPLESVKLGLERDASLARGLLKAREARESLGWRTQGQGQGQGSGGGEPNMTGDARPAVAPPGDFDRNVGMDLLPFPTELLTSPGPPAPGLSRGCRQRVGRRQRRHADVLRCLEGLNTLYGRRDGVPVPTELSRGQQRMLEHVESSVSFLGPPPDDLSQAAALQALRLGLPYDAGGGPVGYEASRVSLPAAGSVPTPLARLWGSGGESTVARFVESQVLPIDVARAKLKDSGPRRPYGDPRLRSPALYGEFIQRLVEAGVVELTLERATEVVDCFFVKKGGGRQRLVDIKDAFYHMELPAGLRQFFGLRKIRASWAGISHLRGVRVSPGTWVTPRMRALPMGWSWALWWCQAIHERAAEYVDNYVVFSTSEAVVRERLAGVSRALEARGLPLHKDSVSCGRDVVLGWEIDCLRRTFRPTPERVWKARLAIRGLLARASVSGGDLERLLGHLCFIGLCRRESLSVFKYCYRFCEAARRCPARGPRALWASARKELDTWDRIAPLIWVNTSAGTCPDVVVVDASPWGLGAVRGRPPVALVKEACPHSERAGAREAAREGLPPRERAFAAAAAQLHGGEGEADGRILMEHVRPQTRRDRPESEFDRRHREPFEDVPLDLLRTPWKVCGRQKWRRPSGSMPALEAEALLYGVRHLLRSVANLGSRLLVIGDSISASLAAAKGRSSSEGMLSVTRRLGALLLGTGSLLRSRWIASELNPADGPSRGRPAPSDPLAGLRRELAAAADEGREAGARQVRQVRAGRAAELAAGRAMEARMGLLRRASASAKIQAQYSLYLAALRRFSNSRRDRPITGKERDISSAGWMEIMFKGGGSLSAGEKLLASVRWARPRLSRLGDRRMPICRQCPRGKRRAAPAGGRLPLPYDVVALLASWMNRQRLRPHSLAGLRMMELISRPGEPFLLRSRAVVAGALSGARERTPTSVLLHLIEMRTPPKSREFDQAIVVDLDRQAALADALVRPPLPGAWGPIGLLEACRFRHTGASVASATGARRLVKLQRRERWRSTLSLRRYWHGGRLAALLRRLPPDAQRAGAILGPLRAPTIAVFLELFAGSGHLSDAVGRGNVPTLRWDILYGPAYDLRDPRNARLIRGWIRAGLVCGLHAGFPCETFSRARDRPNGPPRLRSQEHVWGLPSLPIEGVDFQKVKWGNLYARLTISFCVLCCQCFVPWSLENPALSYAWQLPPMLALLRRQQVTSQVIEYCRFGAPWRKSTKIVAFLLDLAPLAKFRCVGPVCVITGQKHQELSGKDASGRFRTKLAEAYPRKLCNILARAYADEKARSRAGQFSALIGRAARALEGP</sequence>
<keyword evidence="3" id="KW-1185">Reference proteome</keyword>
<dbReference type="EMBL" id="CAUYUJ010000459">
    <property type="protein sequence ID" value="CAK0790668.1"/>
    <property type="molecule type" value="Genomic_DNA"/>
</dbReference>
<dbReference type="PANTHER" id="PTHR33050:SF7">
    <property type="entry name" value="RIBONUCLEASE H"/>
    <property type="match status" value="1"/>
</dbReference>
<evidence type="ECO:0000313" key="2">
    <source>
        <dbReference type="EMBL" id="CAK0790668.1"/>
    </source>
</evidence>
<gene>
    <name evidence="2" type="ORF">PCOR1329_LOCUS1887</name>
</gene>
<accession>A0ABN9PCR9</accession>
<proteinExistence type="predicted"/>